<dbReference type="InterPro" id="IPR038765">
    <property type="entry name" value="Papain-like_cys_pep_sf"/>
</dbReference>
<keyword evidence="4" id="KW-0378">Hydrolase</keyword>
<keyword evidence="5" id="KW-0788">Thiol protease</keyword>
<sequence>MSIDTTGPAAALARVAAIQCRFAVMATPAATTAPSGAATATRGAGAAAGGAAAPSFDAALTAAMGEVGATTGDPSANDVGARALAAARKYLGVPYVWGGTDPKKGLDCSGLVQRAFRDVGVELPRVAADQARAGTAVPDLAHARPGDLLAFGSPVDHIGIYAGNNQMVVAPRAGKDVMVQDVYRTPTAIRRISDPGGVTASSGASFSAASVGPTTTGASGTTSFDAAAAAPWVPAQLRSVFAAAAARHGVPVQLLAGVARAESGFDASAVSPAGAVGLMQLMPATARGLGVDPRDPAQAVDGAARLLASHLDRFGSVPLALAAYNAGPGAVQRYGGIPPYPETQQYVRRVLGYAGIAA</sequence>
<dbReference type="InterPro" id="IPR000189">
    <property type="entry name" value="Transglyc_AS"/>
</dbReference>
<dbReference type="Pfam" id="PF00877">
    <property type="entry name" value="NLPC_P60"/>
    <property type="match status" value="1"/>
</dbReference>
<evidence type="ECO:0000313" key="9">
    <source>
        <dbReference type="Proteomes" id="UP001500556"/>
    </source>
</evidence>
<accession>A0ABP8XPN2</accession>
<evidence type="ECO:0000256" key="5">
    <source>
        <dbReference type="ARBA" id="ARBA00022807"/>
    </source>
</evidence>
<name>A0ABP8XPN2_9MICO</name>
<dbReference type="RefSeq" id="WP_345500962.1">
    <property type="nucleotide sequence ID" value="NZ_BAABLO010000001.1"/>
</dbReference>
<dbReference type="Gene3D" id="1.10.530.10">
    <property type="match status" value="1"/>
</dbReference>
<dbReference type="PROSITE" id="PS00922">
    <property type="entry name" value="TRANSGLYCOSYLASE"/>
    <property type="match status" value="1"/>
</dbReference>
<comment type="similarity">
    <text evidence="2">Belongs to the transglycosylase Slt family.</text>
</comment>
<dbReference type="SUPFAM" id="SSF53955">
    <property type="entry name" value="Lysozyme-like"/>
    <property type="match status" value="1"/>
</dbReference>
<gene>
    <name evidence="8" type="ORF">GCM10025782_05230</name>
</gene>
<dbReference type="EMBL" id="BAABLO010000001">
    <property type="protein sequence ID" value="GAA4712073.1"/>
    <property type="molecule type" value="Genomic_DNA"/>
</dbReference>
<evidence type="ECO:0000259" key="7">
    <source>
        <dbReference type="PROSITE" id="PS51935"/>
    </source>
</evidence>
<dbReference type="PROSITE" id="PS51935">
    <property type="entry name" value="NLPC_P60"/>
    <property type="match status" value="1"/>
</dbReference>
<organism evidence="8 9">
    <name type="scientific">Pedococcus ginsenosidimutans</name>
    <dbReference type="NCBI Taxonomy" id="490570"/>
    <lineage>
        <taxon>Bacteria</taxon>
        <taxon>Bacillati</taxon>
        <taxon>Actinomycetota</taxon>
        <taxon>Actinomycetes</taxon>
        <taxon>Micrococcales</taxon>
        <taxon>Intrasporangiaceae</taxon>
        <taxon>Pedococcus</taxon>
    </lineage>
</organism>
<feature type="domain" description="NlpC/P60" evidence="7">
    <location>
        <begin position="77"/>
        <end position="199"/>
    </location>
</feature>
<dbReference type="Gene3D" id="3.90.1720.10">
    <property type="entry name" value="endopeptidase domain like (from Nostoc punctiforme)"/>
    <property type="match status" value="1"/>
</dbReference>
<keyword evidence="9" id="KW-1185">Reference proteome</keyword>
<comment type="caution">
    <text evidence="8">The sequence shown here is derived from an EMBL/GenBank/DDBJ whole genome shotgun (WGS) entry which is preliminary data.</text>
</comment>
<feature type="region of interest" description="Disordered" evidence="6">
    <location>
        <begin position="197"/>
        <end position="218"/>
    </location>
</feature>
<keyword evidence="3" id="KW-0645">Protease</keyword>
<dbReference type="InterPro" id="IPR008258">
    <property type="entry name" value="Transglycosylase_SLT_dom_1"/>
</dbReference>
<protein>
    <recommendedName>
        <fullName evidence="7">NlpC/P60 domain-containing protein</fullName>
    </recommendedName>
</protein>
<proteinExistence type="inferred from homology"/>
<dbReference type="InterPro" id="IPR051794">
    <property type="entry name" value="PG_Endopeptidase_C40"/>
</dbReference>
<evidence type="ECO:0000313" key="8">
    <source>
        <dbReference type="EMBL" id="GAA4712073.1"/>
    </source>
</evidence>
<dbReference type="SUPFAM" id="SSF54001">
    <property type="entry name" value="Cysteine proteinases"/>
    <property type="match status" value="1"/>
</dbReference>
<evidence type="ECO:0000256" key="3">
    <source>
        <dbReference type="ARBA" id="ARBA00022670"/>
    </source>
</evidence>
<evidence type="ECO:0000256" key="1">
    <source>
        <dbReference type="ARBA" id="ARBA00007074"/>
    </source>
</evidence>
<dbReference type="Pfam" id="PF01464">
    <property type="entry name" value="SLT"/>
    <property type="match status" value="1"/>
</dbReference>
<dbReference type="InterPro" id="IPR000064">
    <property type="entry name" value="NLP_P60_dom"/>
</dbReference>
<evidence type="ECO:0000256" key="4">
    <source>
        <dbReference type="ARBA" id="ARBA00022801"/>
    </source>
</evidence>
<comment type="similarity">
    <text evidence="1">Belongs to the peptidase C40 family.</text>
</comment>
<evidence type="ECO:0000256" key="2">
    <source>
        <dbReference type="ARBA" id="ARBA00007734"/>
    </source>
</evidence>
<dbReference type="InterPro" id="IPR023346">
    <property type="entry name" value="Lysozyme-like_dom_sf"/>
</dbReference>
<dbReference type="Proteomes" id="UP001500556">
    <property type="component" value="Unassembled WGS sequence"/>
</dbReference>
<dbReference type="PANTHER" id="PTHR47359">
    <property type="entry name" value="PEPTIDOGLYCAN DL-ENDOPEPTIDASE CWLO"/>
    <property type="match status" value="1"/>
</dbReference>
<reference evidence="9" key="1">
    <citation type="journal article" date="2019" name="Int. J. Syst. Evol. Microbiol.">
        <title>The Global Catalogue of Microorganisms (GCM) 10K type strain sequencing project: providing services to taxonomists for standard genome sequencing and annotation.</title>
        <authorList>
            <consortium name="The Broad Institute Genomics Platform"/>
            <consortium name="The Broad Institute Genome Sequencing Center for Infectious Disease"/>
            <person name="Wu L."/>
            <person name="Ma J."/>
        </authorList>
    </citation>
    <scope>NUCLEOTIDE SEQUENCE [LARGE SCALE GENOMIC DNA]</scope>
    <source>
        <strain evidence="9">JCM 18961</strain>
    </source>
</reference>
<dbReference type="PANTHER" id="PTHR47359:SF3">
    <property type="entry name" value="NLP_P60 DOMAIN-CONTAINING PROTEIN-RELATED"/>
    <property type="match status" value="1"/>
</dbReference>
<evidence type="ECO:0000256" key="6">
    <source>
        <dbReference type="SAM" id="MobiDB-lite"/>
    </source>
</evidence>
<dbReference type="CDD" id="cd00254">
    <property type="entry name" value="LT-like"/>
    <property type="match status" value="1"/>
</dbReference>